<name>A0A0F9S3B7_9ZZZZ</name>
<accession>A0A0F9S3B7</accession>
<dbReference type="EMBL" id="LAZR01002936">
    <property type="protein sequence ID" value="KKN23808.1"/>
    <property type="molecule type" value="Genomic_DNA"/>
</dbReference>
<evidence type="ECO:0000313" key="2">
    <source>
        <dbReference type="EMBL" id="KKN23808.1"/>
    </source>
</evidence>
<evidence type="ECO:0000256" key="1">
    <source>
        <dbReference type="SAM" id="Coils"/>
    </source>
</evidence>
<reference evidence="2" key="1">
    <citation type="journal article" date="2015" name="Nature">
        <title>Complex archaea that bridge the gap between prokaryotes and eukaryotes.</title>
        <authorList>
            <person name="Spang A."/>
            <person name="Saw J.H."/>
            <person name="Jorgensen S.L."/>
            <person name="Zaremba-Niedzwiedzka K."/>
            <person name="Martijn J."/>
            <person name="Lind A.E."/>
            <person name="van Eijk R."/>
            <person name="Schleper C."/>
            <person name="Guy L."/>
            <person name="Ettema T.J."/>
        </authorList>
    </citation>
    <scope>NUCLEOTIDE SEQUENCE</scope>
</reference>
<gene>
    <name evidence="2" type="ORF">LCGC14_0901150</name>
</gene>
<sequence>MKDFFFGMINNKDRVMYASYICEYIFHNENDYDEIELHNSIRKAIDTYEIGSSFHEELKQKISPLKLSLLMLTKYIEKKEKLSEGIQNAISSLEELEISVKRHFEEPNLIRYVKKIDILYIEDNELERKTINQFYQEFLFLSMN</sequence>
<protein>
    <submittedName>
        <fullName evidence="2">Uncharacterized protein</fullName>
    </submittedName>
</protein>
<organism evidence="2">
    <name type="scientific">marine sediment metagenome</name>
    <dbReference type="NCBI Taxonomy" id="412755"/>
    <lineage>
        <taxon>unclassified sequences</taxon>
        <taxon>metagenomes</taxon>
        <taxon>ecological metagenomes</taxon>
    </lineage>
</organism>
<proteinExistence type="predicted"/>
<keyword evidence="1" id="KW-0175">Coiled coil</keyword>
<feature type="coiled-coil region" evidence="1">
    <location>
        <begin position="76"/>
        <end position="106"/>
    </location>
</feature>
<comment type="caution">
    <text evidence="2">The sequence shown here is derived from an EMBL/GenBank/DDBJ whole genome shotgun (WGS) entry which is preliminary data.</text>
</comment>
<dbReference type="AlphaFoldDB" id="A0A0F9S3B7"/>